<reference evidence="1 2" key="1">
    <citation type="submission" date="2016-11" db="EMBL/GenBank/DDBJ databases">
        <title>Tenacibaculum sp. LPB0136, isolated from marine environment.</title>
        <authorList>
            <person name="Kim E."/>
            <person name="Yi H."/>
        </authorList>
    </citation>
    <scope>NUCLEOTIDE SEQUENCE [LARGE SCALE GENOMIC DNA]</scope>
    <source>
        <strain evidence="1 2">LPB0136</strain>
    </source>
</reference>
<organism evidence="1 2">
    <name type="scientific">Tenacibaculum todarodis</name>
    <dbReference type="NCBI Taxonomy" id="1850252"/>
    <lineage>
        <taxon>Bacteria</taxon>
        <taxon>Pseudomonadati</taxon>
        <taxon>Bacteroidota</taxon>
        <taxon>Flavobacteriia</taxon>
        <taxon>Flavobacteriales</taxon>
        <taxon>Flavobacteriaceae</taxon>
        <taxon>Tenacibaculum</taxon>
    </lineage>
</organism>
<dbReference type="AlphaFoldDB" id="A0A1L3JIY5"/>
<protein>
    <submittedName>
        <fullName evidence="1">Uncharacterized protein</fullName>
    </submittedName>
</protein>
<dbReference type="EMBL" id="CP018155">
    <property type="protein sequence ID" value="APG65101.1"/>
    <property type="molecule type" value="Genomic_DNA"/>
</dbReference>
<gene>
    <name evidence="1" type="ORF">LPB136_06950</name>
</gene>
<dbReference type="STRING" id="1850252.LPB136_06950"/>
<evidence type="ECO:0000313" key="2">
    <source>
        <dbReference type="Proteomes" id="UP000181898"/>
    </source>
</evidence>
<dbReference type="OrthoDB" id="1202356at2"/>
<evidence type="ECO:0000313" key="1">
    <source>
        <dbReference type="EMBL" id="APG65101.1"/>
    </source>
</evidence>
<keyword evidence="2" id="KW-1185">Reference proteome</keyword>
<name>A0A1L3JIY5_9FLAO</name>
<accession>A0A1L3JIY5</accession>
<dbReference type="Proteomes" id="UP000181898">
    <property type="component" value="Chromosome"/>
</dbReference>
<proteinExistence type="predicted"/>
<dbReference type="RefSeq" id="WP_072555428.1">
    <property type="nucleotide sequence ID" value="NZ_CP018155.1"/>
</dbReference>
<sequence>MENVFRYYDFSTFFIDKSGAFSGNEIAYTELNTEHFLIFEKNIENNLEHYNLYVSKYIGKKEIGQKPPEILQLLVENYDKSLPEHRLKIKQYLY</sequence>
<dbReference type="KEGG" id="ten:LPB136_06950"/>